<evidence type="ECO:0000313" key="2">
    <source>
        <dbReference type="EMBL" id="MCC9644358.1"/>
    </source>
</evidence>
<evidence type="ECO:0000313" key="3">
    <source>
        <dbReference type="Proteomes" id="UP001430306"/>
    </source>
</evidence>
<name>A0ABS8NLC7_9BACT</name>
<sequence length="170" mass="19241">METCLTFQSHLSPPPGDGCRSPTEMEHALNYSELLKANDDPERWECPLGFDYASEKHRFQQFTVAFAAALTITPKIETGACIQDASFHSQLIFPVGLARFHSLRFSNFASFITVKDDDDVPSEILSTILVLADRLGYTYIPYNYLDADYTGSITGVTGIDSWWIRYFDYI</sequence>
<feature type="region of interest" description="Disordered" evidence="1">
    <location>
        <begin position="1"/>
        <end position="22"/>
    </location>
</feature>
<feature type="compositionally biased region" description="Polar residues" evidence="1">
    <location>
        <begin position="1"/>
        <end position="11"/>
    </location>
</feature>
<dbReference type="Proteomes" id="UP001430306">
    <property type="component" value="Unassembled WGS sequence"/>
</dbReference>
<organism evidence="2 3">
    <name type="scientific">Rhodopirellula halodulae</name>
    <dbReference type="NCBI Taxonomy" id="2894198"/>
    <lineage>
        <taxon>Bacteria</taxon>
        <taxon>Pseudomonadati</taxon>
        <taxon>Planctomycetota</taxon>
        <taxon>Planctomycetia</taxon>
        <taxon>Pirellulales</taxon>
        <taxon>Pirellulaceae</taxon>
        <taxon>Rhodopirellula</taxon>
    </lineage>
</organism>
<evidence type="ECO:0000256" key="1">
    <source>
        <dbReference type="SAM" id="MobiDB-lite"/>
    </source>
</evidence>
<dbReference type="RefSeq" id="WP_230275787.1">
    <property type="nucleotide sequence ID" value="NZ_JAJKFW010000047.1"/>
</dbReference>
<comment type="caution">
    <text evidence="2">The sequence shown here is derived from an EMBL/GenBank/DDBJ whole genome shotgun (WGS) entry which is preliminary data.</text>
</comment>
<accession>A0ABS8NLC7</accession>
<keyword evidence="3" id="KW-1185">Reference proteome</keyword>
<gene>
    <name evidence="2" type="ORF">LOC71_18935</name>
</gene>
<protein>
    <submittedName>
        <fullName evidence="2">Uncharacterized protein</fullName>
    </submittedName>
</protein>
<reference evidence="2" key="1">
    <citation type="submission" date="2021-11" db="EMBL/GenBank/DDBJ databases">
        <title>Genome sequence.</title>
        <authorList>
            <person name="Sun Q."/>
        </authorList>
    </citation>
    <scope>NUCLEOTIDE SEQUENCE</scope>
    <source>
        <strain evidence="2">JC740</strain>
    </source>
</reference>
<proteinExistence type="predicted"/>
<dbReference type="EMBL" id="JAJKFW010000047">
    <property type="protein sequence ID" value="MCC9644358.1"/>
    <property type="molecule type" value="Genomic_DNA"/>
</dbReference>